<dbReference type="Pfam" id="PF20130">
    <property type="entry name" value="DUF6520"/>
    <property type="match status" value="1"/>
</dbReference>
<dbReference type="EMBL" id="FQWH01000007">
    <property type="protein sequence ID" value="SHH16520.1"/>
    <property type="molecule type" value="Genomic_DNA"/>
</dbReference>
<reference evidence="2 3" key="1">
    <citation type="submission" date="2016-11" db="EMBL/GenBank/DDBJ databases">
        <authorList>
            <person name="Jaros S."/>
            <person name="Januszkiewicz K."/>
            <person name="Wedrychowicz H."/>
        </authorList>
    </citation>
    <scope>NUCLEOTIDE SEQUENCE [LARGE SCALE GENOMIC DNA]</scope>
    <source>
        <strain evidence="2 3">DSM 6792</strain>
    </source>
</reference>
<keyword evidence="1" id="KW-0732">Signal</keyword>
<organism evidence="2 3">
    <name type="scientific">Flavobacterium johnsoniae</name>
    <name type="common">Cytophaga johnsonae</name>
    <dbReference type="NCBI Taxonomy" id="986"/>
    <lineage>
        <taxon>Bacteria</taxon>
        <taxon>Pseudomonadati</taxon>
        <taxon>Bacteroidota</taxon>
        <taxon>Flavobacteriia</taxon>
        <taxon>Flavobacteriales</taxon>
        <taxon>Flavobacteriaceae</taxon>
        <taxon>Flavobacterium</taxon>
    </lineage>
</organism>
<sequence>MKKLFLKNMMPAAVIALAVGGAFATTSMQSAPKEKALKWGNFPNATGGCSNEQIECIETPGAFCQVDDNSPIAYDLDTNCVQPLYKQNP</sequence>
<feature type="chain" id="PRO_5012702910" evidence="1">
    <location>
        <begin position="25"/>
        <end position="89"/>
    </location>
</feature>
<protein>
    <submittedName>
        <fullName evidence="2">Uncharacterized protein</fullName>
    </submittedName>
</protein>
<feature type="signal peptide" evidence="1">
    <location>
        <begin position="1"/>
        <end position="24"/>
    </location>
</feature>
<dbReference type="RefSeq" id="WP_139261655.1">
    <property type="nucleotide sequence ID" value="NZ_FQWH01000007.1"/>
</dbReference>
<gene>
    <name evidence="2" type="ORF">SAMN05444388_107135</name>
</gene>
<accession>A0A1M5QRW8</accession>
<name>A0A1M5QRW8_FLAJO</name>
<dbReference type="Proteomes" id="UP000184112">
    <property type="component" value="Unassembled WGS sequence"/>
</dbReference>
<dbReference type="AlphaFoldDB" id="A0A1M5QRW8"/>
<dbReference type="InterPro" id="IPR045391">
    <property type="entry name" value="DUF6520"/>
</dbReference>
<evidence type="ECO:0000313" key="2">
    <source>
        <dbReference type="EMBL" id="SHH16520.1"/>
    </source>
</evidence>
<evidence type="ECO:0000256" key="1">
    <source>
        <dbReference type="SAM" id="SignalP"/>
    </source>
</evidence>
<evidence type="ECO:0000313" key="3">
    <source>
        <dbReference type="Proteomes" id="UP000184112"/>
    </source>
</evidence>
<proteinExistence type="predicted"/>